<evidence type="ECO:0000256" key="5">
    <source>
        <dbReference type="ARBA" id="ARBA00048336"/>
    </source>
</evidence>
<dbReference type="PANTHER" id="PTHR45948">
    <property type="entry name" value="DUAL SPECIFICITY PROTEIN PHOSPHATASE DDB_G0269404-RELATED"/>
    <property type="match status" value="1"/>
</dbReference>
<dbReference type="InterPro" id="IPR020422">
    <property type="entry name" value="TYR_PHOSPHATASE_DUAL_dom"/>
</dbReference>
<dbReference type="PANTHER" id="PTHR45948:SF2">
    <property type="entry name" value="DUAL SPECIFICITY PROTEIN PHOSPHATASE"/>
    <property type="match status" value="1"/>
</dbReference>
<sequence length="207" mass="24439">MTAHPDLNKISKVSKNIFLSGIFPMEDDYSQIKNLNIKYILSCVDRKYVSDVHDKIMFDNPDLTILYIPFNDDIYQNLWKKNKSEINIVKYSTSMDDFNLLLSQYNNYQNKPMIEIAYHFINNATAQEKNILVHCMAGISRSVSVLTYFFIKKYHLSYDYVIENIKLNREIANPNNSFKSQLKYFCKKKDKFTENDADQIINAMKYN</sequence>
<dbReference type="SMART" id="SM00195">
    <property type="entry name" value="DSPc"/>
    <property type="match status" value="1"/>
</dbReference>
<feature type="domain" description="Tyrosine-protein phosphatase" evidence="6">
    <location>
        <begin position="9"/>
        <end position="191"/>
    </location>
</feature>
<dbReference type="PROSITE" id="PS50054">
    <property type="entry name" value="TYR_PHOSPHATASE_DUAL"/>
    <property type="match status" value="1"/>
</dbReference>
<dbReference type="Proteomes" id="UP000241365">
    <property type="component" value="Segment"/>
</dbReference>
<dbReference type="InterPro" id="IPR000340">
    <property type="entry name" value="Dual-sp_phosphatase_cat-dom"/>
</dbReference>
<dbReference type="InterPro" id="IPR000387">
    <property type="entry name" value="Tyr_Pase_dom"/>
</dbReference>
<comment type="catalytic activity">
    <reaction evidence="4">
        <text>O-phospho-L-seryl-[protein] + H2O = L-seryl-[protein] + phosphate</text>
        <dbReference type="Rhea" id="RHEA:20629"/>
        <dbReference type="Rhea" id="RHEA-COMP:9863"/>
        <dbReference type="Rhea" id="RHEA-COMP:11604"/>
        <dbReference type="ChEBI" id="CHEBI:15377"/>
        <dbReference type="ChEBI" id="CHEBI:29999"/>
        <dbReference type="ChEBI" id="CHEBI:43474"/>
        <dbReference type="ChEBI" id="CHEBI:83421"/>
        <dbReference type="EC" id="3.1.3.16"/>
    </reaction>
</comment>
<evidence type="ECO:0000256" key="3">
    <source>
        <dbReference type="ARBA" id="ARBA00022912"/>
    </source>
</evidence>
<keyword evidence="9" id="KW-1185">Reference proteome</keyword>
<dbReference type="GO" id="GO:0007165">
    <property type="term" value="P:signal transduction"/>
    <property type="evidence" value="ECO:0007669"/>
    <property type="project" value="TreeGrafter"/>
</dbReference>
<evidence type="ECO:0000259" key="7">
    <source>
        <dbReference type="PROSITE" id="PS50056"/>
    </source>
</evidence>
<dbReference type="GeneID" id="80513204"/>
<dbReference type="GO" id="GO:0004725">
    <property type="term" value="F:protein tyrosine phosphatase activity"/>
    <property type="evidence" value="ECO:0007669"/>
    <property type="project" value="TreeGrafter"/>
</dbReference>
<evidence type="ECO:0000256" key="1">
    <source>
        <dbReference type="ARBA" id="ARBA00008601"/>
    </source>
</evidence>
<dbReference type="KEGG" id="vg:80513204"/>
<evidence type="ECO:0000313" key="9">
    <source>
        <dbReference type="Proteomes" id="UP000241365"/>
    </source>
</evidence>
<name>A0A167RLQ3_9VIRU</name>
<dbReference type="GO" id="GO:0004722">
    <property type="term" value="F:protein serine/threonine phosphatase activity"/>
    <property type="evidence" value="ECO:0007669"/>
    <property type="project" value="UniProtKB-EC"/>
</dbReference>
<protein>
    <submittedName>
        <fullName evidence="8">Putative tyrosine-protein phosphatase</fullName>
    </submittedName>
</protein>
<dbReference type="SUPFAM" id="SSF52799">
    <property type="entry name" value="(Phosphotyrosine protein) phosphatases II"/>
    <property type="match status" value="1"/>
</dbReference>
<keyword evidence="2" id="KW-0378">Hydrolase</keyword>
<dbReference type="CDD" id="cd14498">
    <property type="entry name" value="DSP"/>
    <property type="match status" value="1"/>
</dbReference>
<dbReference type="InterPro" id="IPR029021">
    <property type="entry name" value="Prot-tyrosine_phosphatase-like"/>
</dbReference>
<dbReference type="Pfam" id="PF00782">
    <property type="entry name" value="DSPc"/>
    <property type="match status" value="1"/>
</dbReference>
<organism evidence="8 9">
    <name type="scientific">Powai lake megavirus</name>
    <dbReference type="NCBI Taxonomy" id="1842663"/>
    <lineage>
        <taxon>Viruses</taxon>
        <taxon>Varidnaviria</taxon>
        <taxon>Bamfordvirae</taxon>
        <taxon>Nucleocytoviricota</taxon>
        <taxon>Megaviricetes</taxon>
        <taxon>Imitervirales</taxon>
        <taxon>Mimiviridae</taxon>
        <taxon>Megamimivirinae</taxon>
        <taxon>Megavirus</taxon>
        <taxon>Megavirus powaiense</taxon>
    </lineage>
</organism>
<evidence type="ECO:0000259" key="6">
    <source>
        <dbReference type="PROSITE" id="PS50054"/>
    </source>
</evidence>
<evidence type="ECO:0000256" key="4">
    <source>
        <dbReference type="ARBA" id="ARBA00047761"/>
    </source>
</evidence>
<evidence type="ECO:0000256" key="2">
    <source>
        <dbReference type="ARBA" id="ARBA00022801"/>
    </source>
</evidence>
<accession>A0A167RLQ3</accession>
<dbReference type="EMBL" id="KU877344">
    <property type="protein sequence ID" value="ANB50842.1"/>
    <property type="molecule type" value="Genomic_DNA"/>
</dbReference>
<proteinExistence type="inferred from homology"/>
<dbReference type="PROSITE" id="PS50056">
    <property type="entry name" value="TYR_PHOSPHATASE_2"/>
    <property type="match status" value="1"/>
</dbReference>
<feature type="domain" description="Tyrosine specific protein phosphatases" evidence="7">
    <location>
        <begin position="111"/>
        <end position="169"/>
    </location>
</feature>
<dbReference type="Gene3D" id="3.90.190.10">
    <property type="entry name" value="Protein tyrosine phosphatase superfamily"/>
    <property type="match status" value="1"/>
</dbReference>
<comment type="catalytic activity">
    <reaction evidence="5">
        <text>O-phospho-L-threonyl-[protein] + H2O = L-threonyl-[protein] + phosphate</text>
        <dbReference type="Rhea" id="RHEA:47004"/>
        <dbReference type="Rhea" id="RHEA-COMP:11060"/>
        <dbReference type="Rhea" id="RHEA-COMP:11605"/>
        <dbReference type="ChEBI" id="CHEBI:15377"/>
        <dbReference type="ChEBI" id="CHEBI:30013"/>
        <dbReference type="ChEBI" id="CHEBI:43474"/>
        <dbReference type="ChEBI" id="CHEBI:61977"/>
        <dbReference type="EC" id="3.1.3.16"/>
    </reaction>
</comment>
<keyword evidence="3" id="KW-0904">Protein phosphatase</keyword>
<reference evidence="8 9" key="1">
    <citation type="journal article" date="2016" name="Genome Announc.">
        <title>Complete Genome Sequence of a New Megavirus Family Member Isolated from an Inland Water Lake for the First Time in India.</title>
        <authorList>
            <person name="Chatterjee A."/>
            <person name="Ali F."/>
            <person name="Bange D."/>
            <person name="Kondabagil K."/>
        </authorList>
    </citation>
    <scope>NUCLEOTIDE SEQUENCE [LARGE SCALE GENOMIC DNA]</scope>
    <source>
        <strain evidence="8">1</strain>
    </source>
</reference>
<comment type="similarity">
    <text evidence="1">Belongs to the protein-tyrosine phosphatase family. Non-receptor class dual specificity subfamily.</text>
</comment>
<dbReference type="RefSeq" id="YP_010776593.1">
    <property type="nucleotide sequence ID" value="NC_075034.1"/>
</dbReference>
<evidence type="ECO:0000313" key="8">
    <source>
        <dbReference type="EMBL" id="ANB50842.1"/>
    </source>
</evidence>